<feature type="compositionally biased region" description="Polar residues" evidence="1">
    <location>
        <begin position="232"/>
        <end position="246"/>
    </location>
</feature>
<proteinExistence type="predicted"/>
<feature type="compositionally biased region" description="Polar residues" evidence="1">
    <location>
        <begin position="269"/>
        <end position="280"/>
    </location>
</feature>
<feature type="compositionally biased region" description="Polar residues" evidence="1">
    <location>
        <begin position="399"/>
        <end position="408"/>
    </location>
</feature>
<reference evidence="3" key="1">
    <citation type="submission" date="2022-08" db="UniProtKB">
        <authorList>
            <consortium name="EnsemblMetazoa"/>
        </authorList>
    </citation>
    <scope>IDENTIFICATION</scope>
    <source>
        <strain evidence="3">05x7-T-G4-1.051#20</strain>
    </source>
</reference>
<evidence type="ECO:0000256" key="2">
    <source>
        <dbReference type="SAM" id="Phobius"/>
    </source>
</evidence>
<feature type="compositionally biased region" description="Polar residues" evidence="1">
    <location>
        <begin position="89"/>
        <end position="98"/>
    </location>
</feature>
<dbReference type="Proteomes" id="UP000005408">
    <property type="component" value="Unassembled WGS sequence"/>
</dbReference>
<organism evidence="3 4">
    <name type="scientific">Magallana gigas</name>
    <name type="common">Pacific oyster</name>
    <name type="synonym">Crassostrea gigas</name>
    <dbReference type="NCBI Taxonomy" id="29159"/>
    <lineage>
        <taxon>Eukaryota</taxon>
        <taxon>Metazoa</taxon>
        <taxon>Spiralia</taxon>
        <taxon>Lophotrochozoa</taxon>
        <taxon>Mollusca</taxon>
        <taxon>Bivalvia</taxon>
        <taxon>Autobranchia</taxon>
        <taxon>Pteriomorphia</taxon>
        <taxon>Ostreida</taxon>
        <taxon>Ostreoidea</taxon>
        <taxon>Ostreidae</taxon>
        <taxon>Magallana</taxon>
    </lineage>
</organism>
<sequence length="533" mass="59366">MSCRLTVEQISQCRRGSDIDLEALFQGHISGKRTEGVKSNPIYHDKQKSADSADVTANDYSITVYNSFPLKRQRNVDIGEPPFLPSGEENPNYSSNSEITNSTQKEEMQHENLKVSRVGDVVVGDIIIETDYKNISLNEEDVISELEKMAKGENLCENLSDNNNVENLNQKEKATLLKQELEEIKLENLQGENENERKHLWNGHNGKPAKMNGNLNHKENSDWPNIDDLVVSNGTGSNNTGQCECQKSSETESLKEKNESLPHEKMNGVVSNGKTDSNGLHVNGKIPNGSVQHNVIVSQLVEEEESTKSKKSKKNSSKKKVRERKNSLPDHILNSLSMKPKKPILVPALSDATTSSCSDANRTNSSITEQKSVKFSKDTVFNDNKPNKYRKEKVKDPTRNNGTVNSNPVFVDDNGFEISLTDDEKVLHFSNNSDTNSQLSELNIPGYMKEYVIESGDLPPATAHAPLSRAKLQGVGDLDTITTDSSYRDIDRAMAKRHRNKVIRLVLACFVFLMVIGVVVLLVVYFGKPHAQS</sequence>
<dbReference type="EnsemblMetazoa" id="G12371.1">
    <property type="protein sequence ID" value="G12371.1:cds"/>
    <property type="gene ID" value="G12371"/>
</dbReference>
<accession>A0A8W8I4W2</accession>
<feature type="compositionally biased region" description="Basic residues" evidence="1">
    <location>
        <begin position="309"/>
        <end position="323"/>
    </location>
</feature>
<feature type="transmembrane region" description="Helical" evidence="2">
    <location>
        <begin position="502"/>
        <end position="527"/>
    </location>
</feature>
<evidence type="ECO:0000256" key="1">
    <source>
        <dbReference type="SAM" id="MobiDB-lite"/>
    </source>
</evidence>
<keyword evidence="2" id="KW-0472">Membrane</keyword>
<name>A0A8W8I4W2_MAGGI</name>
<feature type="region of interest" description="Disordered" evidence="1">
    <location>
        <begin position="381"/>
        <end position="408"/>
    </location>
</feature>
<feature type="region of interest" description="Disordered" evidence="1">
    <location>
        <begin position="78"/>
        <end position="98"/>
    </location>
</feature>
<feature type="compositionally biased region" description="Basic and acidic residues" evidence="1">
    <location>
        <begin position="247"/>
        <end position="266"/>
    </location>
</feature>
<keyword evidence="4" id="KW-1185">Reference proteome</keyword>
<keyword evidence="2" id="KW-0812">Transmembrane</keyword>
<evidence type="ECO:0000313" key="3">
    <source>
        <dbReference type="EnsemblMetazoa" id="G12371.1:cds"/>
    </source>
</evidence>
<protein>
    <submittedName>
        <fullName evidence="3">Uncharacterized protein</fullName>
    </submittedName>
</protein>
<keyword evidence="2" id="KW-1133">Transmembrane helix</keyword>
<evidence type="ECO:0000313" key="4">
    <source>
        <dbReference type="Proteomes" id="UP000005408"/>
    </source>
</evidence>
<dbReference type="AlphaFoldDB" id="A0A8W8I4W2"/>
<feature type="region of interest" description="Disordered" evidence="1">
    <location>
        <begin position="195"/>
        <end position="334"/>
    </location>
</feature>